<dbReference type="Gene3D" id="1.20.1050.10">
    <property type="match status" value="1"/>
</dbReference>
<dbReference type="InterPro" id="IPR010987">
    <property type="entry name" value="Glutathione-S-Trfase_C-like"/>
</dbReference>
<protein>
    <submittedName>
        <fullName evidence="3">Glutathione S-transferase family protein</fullName>
    </submittedName>
</protein>
<evidence type="ECO:0000259" key="2">
    <source>
        <dbReference type="PROSITE" id="PS50405"/>
    </source>
</evidence>
<dbReference type="RefSeq" id="WP_379954329.1">
    <property type="nucleotide sequence ID" value="NZ_JAUYVI010000002.1"/>
</dbReference>
<dbReference type="InterPro" id="IPR036249">
    <property type="entry name" value="Thioredoxin-like_sf"/>
</dbReference>
<dbReference type="CDD" id="cd00299">
    <property type="entry name" value="GST_C_family"/>
    <property type="match status" value="1"/>
</dbReference>
<dbReference type="SFLD" id="SFLDS00019">
    <property type="entry name" value="Glutathione_Transferase_(cytos"/>
    <property type="match status" value="1"/>
</dbReference>
<dbReference type="InterPro" id="IPR004045">
    <property type="entry name" value="Glutathione_S-Trfase_N"/>
</dbReference>
<dbReference type="InterPro" id="IPR036282">
    <property type="entry name" value="Glutathione-S-Trfase_C_sf"/>
</dbReference>
<dbReference type="SFLD" id="SFLDG00358">
    <property type="entry name" value="Main_(cytGST)"/>
    <property type="match status" value="1"/>
</dbReference>
<gene>
    <name evidence="3" type="ORF">Q8A70_04525</name>
</gene>
<reference evidence="4" key="1">
    <citation type="submission" date="2023-08" db="EMBL/GenBank/DDBJ databases">
        <title>Rhodospirillaceae gen. nov., a novel taxon isolated from the Yangtze River Yuezi River estuary sludge.</title>
        <authorList>
            <person name="Ruan L."/>
        </authorList>
    </citation>
    <scope>NUCLEOTIDE SEQUENCE [LARGE SCALE GENOMIC DNA]</scope>
    <source>
        <strain evidence="4">R-7</strain>
    </source>
</reference>
<evidence type="ECO:0000313" key="3">
    <source>
        <dbReference type="EMBL" id="MDQ7246913.1"/>
    </source>
</evidence>
<proteinExistence type="predicted"/>
<dbReference type="PROSITE" id="PS50405">
    <property type="entry name" value="GST_CTER"/>
    <property type="match status" value="1"/>
</dbReference>
<keyword evidence="4" id="KW-1185">Reference proteome</keyword>
<dbReference type="EMBL" id="JAUYVI010000002">
    <property type="protein sequence ID" value="MDQ7246913.1"/>
    <property type="molecule type" value="Genomic_DNA"/>
</dbReference>
<accession>A0ABU0YJS0</accession>
<dbReference type="PROSITE" id="PS51354">
    <property type="entry name" value="GLUTAREDOXIN_2"/>
    <property type="match status" value="1"/>
</dbReference>
<sequence length="214" mass="24973">MTLRLYYHPLSSFCWKALIALYEKGVDFTPQLVDFSDPEQEAAFRALWPVRKFPVLKDEAEDRLIPESSIIIEYIDQKFPEGPRLIPADPTQAREMRLRDRFFDLYVHVPMQKVMTDRLRPEGQHDPYGVDQAKAQIETCYRMIDQDMDGRTWLMGDDFTMADCAALPALFYGNMAVPIGENRNVAAYLDRLKQRPTVARVLREAEPYFKYVPQ</sequence>
<comment type="caution">
    <text evidence="3">The sequence shown here is derived from an EMBL/GenBank/DDBJ whole genome shotgun (WGS) entry which is preliminary data.</text>
</comment>
<evidence type="ECO:0000313" key="4">
    <source>
        <dbReference type="Proteomes" id="UP001230156"/>
    </source>
</evidence>
<dbReference type="PROSITE" id="PS50404">
    <property type="entry name" value="GST_NTER"/>
    <property type="match status" value="1"/>
</dbReference>
<dbReference type="PANTHER" id="PTHR44051:SF8">
    <property type="entry name" value="GLUTATHIONE S-TRANSFERASE GSTA"/>
    <property type="match status" value="1"/>
</dbReference>
<dbReference type="Pfam" id="PF13417">
    <property type="entry name" value="GST_N_3"/>
    <property type="match status" value="1"/>
</dbReference>
<dbReference type="Proteomes" id="UP001230156">
    <property type="component" value="Unassembled WGS sequence"/>
</dbReference>
<dbReference type="SUPFAM" id="SSF47616">
    <property type="entry name" value="GST C-terminal domain-like"/>
    <property type="match status" value="1"/>
</dbReference>
<dbReference type="Gene3D" id="3.40.30.10">
    <property type="entry name" value="Glutaredoxin"/>
    <property type="match status" value="1"/>
</dbReference>
<organism evidence="3 4">
    <name type="scientific">Dongia sedimenti</name>
    <dbReference type="NCBI Taxonomy" id="3064282"/>
    <lineage>
        <taxon>Bacteria</taxon>
        <taxon>Pseudomonadati</taxon>
        <taxon>Pseudomonadota</taxon>
        <taxon>Alphaproteobacteria</taxon>
        <taxon>Rhodospirillales</taxon>
        <taxon>Dongiaceae</taxon>
        <taxon>Dongia</taxon>
    </lineage>
</organism>
<feature type="domain" description="GST C-terminal" evidence="2">
    <location>
        <begin position="89"/>
        <end position="214"/>
    </location>
</feature>
<dbReference type="SUPFAM" id="SSF52833">
    <property type="entry name" value="Thioredoxin-like"/>
    <property type="match status" value="1"/>
</dbReference>
<dbReference type="InterPro" id="IPR040079">
    <property type="entry name" value="Glutathione_S-Trfase"/>
</dbReference>
<name>A0ABU0YJS0_9PROT</name>
<dbReference type="Pfam" id="PF13410">
    <property type="entry name" value="GST_C_2"/>
    <property type="match status" value="1"/>
</dbReference>
<evidence type="ECO:0000259" key="1">
    <source>
        <dbReference type="PROSITE" id="PS50404"/>
    </source>
</evidence>
<dbReference type="PANTHER" id="PTHR44051">
    <property type="entry name" value="GLUTATHIONE S-TRANSFERASE-RELATED"/>
    <property type="match status" value="1"/>
</dbReference>
<dbReference type="CDD" id="cd00570">
    <property type="entry name" value="GST_N_family"/>
    <property type="match status" value="1"/>
</dbReference>
<feature type="domain" description="GST N-terminal" evidence="1">
    <location>
        <begin position="1"/>
        <end position="83"/>
    </location>
</feature>